<proteinExistence type="predicted"/>
<evidence type="ECO:0000313" key="2">
    <source>
        <dbReference type="EMBL" id="CAJ2500169.1"/>
    </source>
</evidence>
<protein>
    <submittedName>
        <fullName evidence="2">Uu.00g030220.m01.CDS01</fullName>
    </submittedName>
</protein>
<sequence>MQQLPKQSTSATFTYCFPQSALMKMMAIRIASQAKGINLNLRVARIVSESSEIFWHSSVERVSLLFAQDEASPADVSAMKGTSPLGYGQIDVCKLLLHEGADPYAEGEEMQVQPINQSRETKAIHHMLTRVISPPRRGLGTHPKRARQPPQTSSASCSPKTARPTRKQVLQPNPPDRVQTHLHAMPLDIVLGIFRSDINKIDAANLAQLVRARAYWFGMARTAPRGFTMARRCCIWLRRMLVSTAWGCWRKGT</sequence>
<gene>
    <name evidence="2" type="ORF">KHLLAP_LOCUS637</name>
</gene>
<organism evidence="2 3">
    <name type="scientific">Anthostomella pinea</name>
    <dbReference type="NCBI Taxonomy" id="933095"/>
    <lineage>
        <taxon>Eukaryota</taxon>
        <taxon>Fungi</taxon>
        <taxon>Dikarya</taxon>
        <taxon>Ascomycota</taxon>
        <taxon>Pezizomycotina</taxon>
        <taxon>Sordariomycetes</taxon>
        <taxon>Xylariomycetidae</taxon>
        <taxon>Xylariales</taxon>
        <taxon>Xylariaceae</taxon>
        <taxon>Anthostomella</taxon>
    </lineage>
</organism>
<reference evidence="2" key="1">
    <citation type="submission" date="2023-10" db="EMBL/GenBank/DDBJ databases">
        <authorList>
            <person name="Hackl T."/>
        </authorList>
    </citation>
    <scope>NUCLEOTIDE SEQUENCE</scope>
</reference>
<dbReference type="AlphaFoldDB" id="A0AAI8V842"/>
<keyword evidence="3" id="KW-1185">Reference proteome</keyword>
<evidence type="ECO:0000313" key="3">
    <source>
        <dbReference type="Proteomes" id="UP001295740"/>
    </source>
</evidence>
<accession>A0AAI8V842</accession>
<feature type="region of interest" description="Disordered" evidence="1">
    <location>
        <begin position="130"/>
        <end position="178"/>
    </location>
</feature>
<dbReference type="EMBL" id="CAUWAG010000003">
    <property type="protein sequence ID" value="CAJ2500169.1"/>
    <property type="molecule type" value="Genomic_DNA"/>
</dbReference>
<evidence type="ECO:0000256" key="1">
    <source>
        <dbReference type="SAM" id="MobiDB-lite"/>
    </source>
</evidence>
<dbReference type="Proteomes" id="UP001295740">
    <property type="component" value="Unassembled WGS sequence"/>
</dbReference>
<name>A0AAI8V842_9PEZI</name>
<feature type="compositionally biased region" description="Polar residues" evidence="1">
    <location>
        <begin position="149"/>
        <end position="159"/>
    </location>
</feature>
<comment type="caution">
    <text evidence="2">The sequence shown here is derived from an EMBL/GenBank/DDBJ whole genome shotgun (WGS) entry which is preliminary data.</text>
</comment>